<evidence type="ECO:0000256" key="4">
    <source>
        <dbReference type="ARBA" id="ARBA00020268"/>
    </source>
</evidence>
<gene>
    <name evidence="14" type="ORF">IO98_18580</name>
</gene>
<dbReference type="GO" id="GO:0005886">
    <property type="term" value="C:plasma membrane"/>
    <property type="evidence" value="ECO:0007669"/>
    <property type="project" value="UniProtKB-SubCell"/>
</dbReference>
<evidence type="ECO:0000256" key="1">
    <source>
        <dbReference type="ARBA" id="ARBA00003408"/>
    </source>
</evidence>
<evidence type="ECO:0000313" key="15">
    <source>
        <dbReference type="Proteomes" id="UP000028525"/>
    </source>
</evidence>
<keyword evidence="6" id="KW-0050">Antiport</keyword>
<sequence length="465" mass="51234">MNQNAVKTDALKQNQITEGVIWKQLLLFFFPILFGTFFQQLYNTADAVIVGRFVGKEALAAVGGPTGPLINLLIGFFIGLSSGAGVIISQFYGARQEERVNKAVHTAIAFSILCGVIVMVVGIVTAPYALKAMGTPDEILYYAVLYIRIYFVGVIPNLVYNMGAGILRAIGDSKRPLYFLIASCFTNIILDIIFVVYWHMGVAGAAIATIISQLVSAVLVILVLIRSKEAYRLVPKAIGIDQDMLQRIIRIGFPAGLQSVMYSSSNIIIQSSVNSLGTDTIAAWTAYGKIDSVFWMIISAFGISITTFVGQNYGAGKKDRVYKGIRVCMVMSFASAIVLSALLFTFGNYVYLLFTTDAAVIEKGTEILRYLAPTFFTYVCIEIYSGALRGAGDCWIPMIITSLGVCALRVMWICVAVPLRPTIETVIFSYPLTWAVTSILFIIYFNWFGKLRRKRFPALFKKKLS</sequence>
<feature type="transmembrane region" description="Helical" evidence="13">
    <location>
        <begin position="177"/>
        <end position="199"/>
    </location>
</feature>
<dbReference type="PANTHER" id="PTHR43298">
    <property type="entry name" value="MULTIDRUG RESISTANCE PROTEIN NORM-RELATED"/>
    <property type="match status" value="1"/>
</dbReference>
<comment type="function">
    <text evidence="1">Multidrug efflux pump.</text>
</comment>
<keyword evidence="8 13" id="KW-0812">Transmembrane</keyword>
<reference evidence="14 15" key="1">
    <citation type="submission" date="2014-07" db="EMBL/GenBank/DDBJ databases">
        <title>Draft genome of Clostridium celerecrescens 152B isolated from sediments associated with methane hydrate from Krishna Godavari basin.</title>
        <authorList>
            <person name="Honkalas V.S."/>
            <person name="Dabir A.P."/>
            <person name="Arora P."/>
            <person name="Dhakephalkar P.K."/>
        </authorList>
    </citation>
    <scope>NUCLEOTIDE SEQUENCE [LARGE SCALE GENOMIC DNA]</scope>
    <source>
        <strain evidence="14 15">152B</strain>
    </source>
</reference>
<evidence type="ECO:0000256" key="5">
    <source>
        <dbReference type="ARBA" id="ARBA00022448"/>
    </source>
</evidence>
<feature type="transmembrane region" description="Helical" evidence="13">
    <location>
        <begin position="394"/>
        <end position="419"/>
    </location>
</feature>
<evidence type="ECO:0000256" key="10">
    <source>
        <dbReference type="ARBA" id="ARBA00023065"/>
    </source>
</evidence>
<dbReference type="InterPro" id="IPR048279">
    <property type="entry name" value="MdtK-like"/>
</dbReference>
<evidence type="ECO:0000313" key="14">
    <source>
        <dbReference type="EMBL" id="KEZ88238.1"/>
    </source>
</evidence>
<feature type="transmembrane region" description="Helical" evidence="13">
    <location>
        <begin position="293"/>
        <end position="315"/>
    </location>
</feature>
<dbReference type="PANTHER" id="PTHR43298:SF2">
    <property type="entry name" value="FMN_FAD EXPORTER YEEO-RELATED"/>
    <property type="match status" value="1"/>
</dbReference>
<dbReference type="OrthoDB" id="9776324at2"/>
<dbReference type="STRING" id="29354.IO98_18580"/>
<dbReference type="InterPro" id="IPR050222">
    <property type="entry name" value="MATE_MdtK"/>
</dbReference>
<protein>
    <recommendedName>
        <fullName evidence="4">Probable multidrug resistance protein NorM</fullName>
    </recommendedName>
    <alternativeName>
        <fullName evidence="12">Multidrug-efflux transporter</fullName>
    </alternativeName>
</protein>
<keyword evidence="15" id="KW-1185">Reference proteome</keyword>
<keyword evidence="11 13" id="KW-0472">Membrane</keyword>
<name>A0A084JH04_9FIRM</name>
<evidence type="ECO:0000256" key="6">
    <source>
        <dbReference type="ARBA" id="ARBA00022449"/>
    </source>
</evidence>
<comment type="similarity">
    <text evidence="3">Belongs to the multi antimicrobial extrusion (MATE) (TC 2.A.66.1) family.</text>
</comment>
<dbReference type="GO" id="GO:0042910">
    <property type="term" value="F:xenobiotic transmembrane transporter activity"/>
    <property type="evidence" value="ECO:0007669"/>
    <property type="project" value="InterPro"/>
</dbReference>
<keyword evidence="7" id="KW-1003">Cell membrane</keyword>
<feature type="transmembrane region" description="Helical" evidence="13">
    <location>
        <begin position="20"/>
        <end position="38"/>
    </location>
</feature>
<dbReference type="NCBIfam" id="TIGR00797">
    <property type="entry name" value="matE"/>
    <property type="match status" value="1"/>
</dbReference>
<feature type="transmembrane region" description="Helical" evidence="13">
    <location>
        <begin position="149"/>
        <end position="170"/>
    </location>
</feature>
<feature type="transmembrane region" description="Helical" evidence="13">
    <location>
        <begin position="69"/>
        <end position="92"/>
    </location>
</feature>
<dbReference type="InterPro" id="IPR002528">
    <property type="entry name" value="MATE_fam"/>
</dbReference>
<accession>A0A084JH04</accession>
<evidence type="ECO:0000256" key="3">
    <source>
        <dbReference type="ARBA" id="ARBA00010199"/>
    </source>
</evidence>
<proteinExistence type="inferred from homology"/>
<feature type="transmembrane region" description="Helical" evidence="13">
    <location>
        <begin position="104"/>
        <end position="129"/>
    </location>
</feature>
<organism evidence="14 15">
    <name type="scientific">Lacrimispora celerecrescens</name>
    <dbReference type="NCBI Taxonomy" id="29354"/>
    <lineage>
        <taxon>Bacteria</taxon>
        <taxon>Bacillati</taxon>
        <taxon>Bacillota</taxon>
        <taxon>Clostridia</taxon>
        <taxon>Lachnospirales</taxon>
        <taxon>Lachnospiraceae</taxon>
        <taxon>Lacrimispora</taxon>
    </lineage>
</organism>
<evidence type="ECO:0000256" key="11">
    <source>
        <dbReference type="ARBA" id="ARBA00023136"/>
    </source>
</evidence>
<dbReference type="GO" id="GO:0006811">
    <property type="term" value="P:monoatomic ion transport"/>
    <property type="evidence" value="ECO:0007669"/>
    <property type="project" value="UniProtKB-KW"/>
</dbReference>
<evidence type="ECO:0000256" key="13">
    <source>
        <dbReference type="SAM" id="Phobius"/>
    </source>
</evidence>
<comment type="subcellular location">
    <subcellularLocation>
        <location evidence="2">Cell membrane</location>
        <topology evidence="2">Multi-pass membrane protein</topology>
    </subcellularLocation>
</comment>
<dbReference type="GO" id="GO:0015297">
    <property type="term" value="F:antiporter activity"/>
    <property type="evidence" value="ECO:0007669"/>
    <property type="project" value="UniProtKB-KW"/>
</dbReference>
<feature type="transmembrane region" description="Helical" evidence="13">
    <location>
        <begin position="205"/>
        <end position="227"/>
    </location>
</feature>
<dbReference type="AlphaFoldDB" id="A0A084JH04"/>
<keyword evidence="9 13" id="KW-1133">Transmembrane helix</keyword>
<dbReference type="PIRSF" id="PIRSF006603">
    <property type="entry name" value="DinF"/>
    <property type="match status" value="1"/>
</dbReference>
<dbReference type="CDD" id="cd13138">
    <property type="entry name" value="MATE_yoeA_like"/>
    <property type="match status" value="1"/>
</dbReference>
<feature type="transmembrane region" description="Helical" evidence="13">
    <location>
        <begin position="425"/>
        <end position="447"/>
    </location>
</feature>
<feature type="transmembrane region" description="Helical" evidence="13">
    <location>
        <begin position="248"/>
        <end position="273"/>
    </location>
</feature>
<feature type="transmembrane region" description="Helical" evidence="13">
    <location>
        <begin position="327"/>
        <end position="347"/>
    </location>
</feature>
<evidence type="ECO:0000256" key="7">
    <source>
        <dbReference type="ARBA" id="ARBA00022475"/>
    </source>
</evidence>
<feature type="transmembrane region" description="Helical" evidence="13">
    <location>
        <begin position="367"/>
        <end position="387"/>
    </location>
</feature>
<comment type="caution">
    <text evidence="14">The sequence shown here is derived from an EMBL/GenBank/DDBJ whole genome shotgun (WGS) entry which is preliminary data.</text>
</comment>
<keyword evidence="10" id="KW-0406">Ion transport</keyword>
<dbReference type="Proteomes" id="UP000028525">
    <property type="component" value="Unassembled WGS sequence"/>
</dbReference>
<dbReference type="RefSeq" id="WP_038283781.1">
    <property type="nucleotide sequence ID" value="NZ_JPME01000025.1"/>
</dbReference>
<keyword evidence="5" id="KW-0813">Transport</keyword>
<evidence type="ECO:0000256" key="9">
    <source>
        <dbReference type="ARBA" id="ARBA00022989"/>
    </source>
</evidence>
<dbReference type="Pfam" id="PF01554">
    <property type="entry name" value="MatE"/>
    <property type="match status" value="2"/>
</dbReference>
<evidence type="ECO:0000256" key="2">
    <source>
        <dbReference type="ARBA" id="ARBA00004651"/>
    </source>
</evidence>
<dbReference type="EMBL" id="JPME01000025">
    <property type="protein sequence ID" value="KEZ88238.1"/>
    <property type="molecule type" value="Genomic_DNA"/>
</dbReference>
<evidence type="ECO:0000256" key="8">
    <source>
        <dbReference type="ARBA" id="ARBA00022692"/>
    </source>
</evidence>
<evidence type="ECO:0000256" key="12">
    <source>
        <dbReference type="ARBA" id="ARBA00031636"/>
    </source>
</evidence>